<dbReference type="Gene3D" id="3.40.50.1000">
    <property type="entry name" value="HAD superfamily/HAD-like"/>
    <property type="match status" value="1"/>
</dbReference>
<evidence type="ECO:0000256" key="1">
    <source>
        <dbReference type="ARBA" id="ARBA00004496"/>
    </source>
</evidence>
<evidence type="ECO:0000256" key="10">
    <source>
        <dbReference type="PIRSR" id="PIRSR004682-4"/>
    </source>
</evidence>
<dbReference type="Proteomes" id="UP000219775">
    <property type="component" value="Unassembled WGS sequence"/>
</dbReference>
<reference evidence="11 12" key="1">
    <citation type="submission" date="2017-09" db="EMBL/GenBank/DDBJ databases">
        <title>Large-scale bioinformatics analysis of Bacillus genomes uncovers conserved roles of natural products in bacterial physiology.</title>
        <authorList>
            <consortium name="Agbiome Team Llc"/>
            <person name="Bleich R.M."/>
            <person name="Grubbs K.J."/>
            <person name="Santa Maria K.C."/>
            <person name="Allen S.E."/>
            <person name="Farag S."/>
            <person name="Shank E.A."/>
            <person name="Bowers A."/>
        </authorList>
    </citation>
    <scope>NUCLEOTIDE SEQUENCE [LARGE SCALE GENOMIC DNA]</scope>
    <source>
        <strain evidence="11 12">AFS009893</strain>
    </source>
</reference>
<feature type="site" description="Stabilizes the phosphoryl group" evidence="9">
    <location>
        <position position="51"/>
    </location>
</feature>
<evidence type="ECO:0000256" key="9">
    <source>
        <dbReference type="PIRSR" id="PIRSR004682-3"/>
    </source>
</evidence>
<dbReference type="InterPro" id="IPR006549">
    <property type="entry name" value="HAD-SF_hydro_IIIA"/>
</dbReference>
<protein>
    <recommendedName>
        <fullName evidence="6 7">D,D-heptose 1,7-bisphosphate phosphatase</fullName>
        <ecNumber evidence="7">3.1.3.-</ecNumber>
    </recommendedName>
</protein>
<feature type="binding site" evidence="10">
    <location>
        <position position="91"/>
    </location>
    <ligand>
        <name>Zn(2+)</name>
        <dbReference type="ChEBI" id="CHEBI:29105"/>
    </ligand>
</feature>
<dbReference type="EC" id="3.1.3.-" evidence="7"/>
<comment type="similarity">
    <text evidence="7">Belongs to the gmhB family.</text>
</comment>
<dbReference type="NCBIfam" id="TIGR01656">
    <property type="entry name" value="Histidinol-ppas"/>
    <property type="match status" value="1"/>
</dbReference>
<dbReference type="SUPFAM" id="SSF56784">
    <property type="entry name" value="HAD-like"/>
    <property type="match status" value="1"/>
</dbReference>
<keyword evidence="10" id="KW-0460">Magnesium</keyword>
<evidence type="ECO:0000256" key="4">
    <source>
        <dbReference type="ARBA" id="ARBA00022801"/>
    </source>
</evidence>
<evidence type="ECO:0000256" key="2">
    <source>
        <dbReference type="ARBA" id="ARBA00022490"/>
    </source>
</evidence>
<dbReference type="InterPro" id="IPR036412">
    <property type="entry name" value="HAD-like_sf"/>
</dbReference>
<evidence type="ECO:0000256" key="6">
    <source>
        <dbReference type="ARBA" id="ARBA00031828"/>
    </source>
</evidence>
<comment type="caution">
    <text evidence="11">The sequence shown here is derived from an EMBL/GenBank/DDBJ whole genome shotgun (WGS) entry which is preliminary data.</text>
</comment>
<keyword evidence="10" id="KW-0862">Zinc</keyword>
<sequence length="179" mass="20002">MTNIQAIFIDRDGTIGGDTIVHYPGEFTLFPFTQDALRALKEQNIKLFSFTNQPGIADGKAAVKDFTQELEAFGFDDVYLCPHRHGDGCECRKPSTGMLLQAAKKHELDLTKCIVIGDRWTDIVAGAKVHATTILVQTGAGHDALHTYRDKWAHIEPSYIAENFQDAVIWILKRITTQI</sequence>
<dbReference type="GO" id="GO:0005737">
    <property type="term" value="C:cytoplasm"/>
    <property type="evidence" value="ECO:0007669"/>
    <property type="project" value="UniProtKB-SubCell"/>
</dbReference>
<proteinExistence type="inferred from homology"/>
<dbReference type="InterPro" id="IPR023214">
    <property type="entry name" value="HAD_sf"/>
</dbReference>
<evidence type="ECO:0000256" key="3">
    <source>
        <dbReference type="ARBA" id="ARBA00022723"/>
    </source>
</evidence>
<evidence type="ECO:0000256" key="5">
    <source>
        <dbReference type="ARBA" id="ARBA00023277"/>
    </source>
</evidence>
<feature type="binding site" evidence="10">
    <location>
        <position position="10"/>
    </location>
    <ligand>
        <name>Mg(2+)</name>
        <dbReference type="ChEBI" id="CHEBI:18420"/>
    </ligand>
</feature>
<feature type="binding site" evidence="10">
    <location>
        <position position="12"/>
    </location>
    <ligand>
        <name>Mg(2+)</name>
        <dbReference type="ChEBI" id="CHEBI:18420"/>
    </ligand>
</feature>
<gene>
    <name evidence="11" type="ORF">CN613_16155</name>
</gene>
<feature type="binding site" evidence="10">
    <location>
        <position position="118"/>
    </location>
    <ligand>
        <name>Mg(2+)</name>
        <dbReference type="ChEBI" id="CHEBI:18420"/>
    </ligand>
</feature>
<keyword evidence="3 10" id="KW-0479">Metal-binding</keyword>
<comment type="cofactor">
    <cofactor evidence="10">
        <name>Mg(2+)</name>
        <dbReference type="ChEBI" id="CHEBI:18420"/>
    </cofactor>
</comment>
<feature type="binding site" evidence="10">
    <location>
        <position position="81"/>
    </location>
    <ligand>
        <name>Zn(2+)</name>
        <dbReference type="ChEBI" id="CHEBI:29105"/>
    </ligand>
</feature>
<dbReference type="Pfam" id="PF13242">
    <property type="entry name" value="Hydrolase_like"/>
    <property type="match status" value="1"/>
</dbReference>
<dbReference type="GO" id="GO:0046872">
    <property type="term" value="F:metal ion binding"/>
    <property type="evidence" value="ECO:0007669"/>
    <property type="project" value="UniProtKB-KW"/>
</dbReference>
<keyword evidence="5 7" id="KW-0119">Carbohydrate metabolism</keyword>
<dbReference type="GO" id="GO:0016791">
    <property type="term" value="F:phosphatase activity"/>
    <property type="evidence" value="ECO:0007669"/>
    <property type="project" value="InterPro"/>
</dbReference>
<comment type="subcellular location">
    <subcellularLocation>
        <location evidence="1 7">Cytoplasm</location>
    </subcellularLocation>
</comment>
<feature type="site" description="Stabilizes the phosphoryl group" evidence="9">
    <location>
        <position position="93"/>
    </location>
</feature>
<dbReference type="PIRSF" id="PIRSF004682">
    <property type="entry name" value="GmhB"/>
    <property type="match status" value="1"/>
</dbReference>
<comment type="cofactor">
    <cofactor evidence="10">
        <name>Zn(2+)</name>
        <dbReference type="ChEBI" id="CHEBI:29105"/>
    </cofactor>
</comment>
<evidence type="ECO:0000313" key="12">
    <source>
        <dbReference type="Proteomes" id="UP000219775"/>
    </source>
</evidence>
<organism evidence="11 12">
    <name type="scientific">Bacillus pseudomycoides</name>
    <dbReference type="NCBI Taxonomy" id="64104"/>
    <lineage>
        <taxon>Bacteria</taxon>
        <taxon>Bacillati</taxon>
        <taxon>Bacillota</taxon>
        <taxon>Bacilli</taxon>
        <taxon>Bacillales</taxon>
        <taxon>Bacillaceae</taxon>
        <taxon>Bacillus</taxon>
        <taxon>Bacillus cereus group</taxon>
    </lineage>
</organism>
<accession>A0A2A8C3D6</accession>
<dbReference type="GO" id="GO:0005975">
    <property type="term" value="P:carbohydrate metabolic process"/>
    <property type="evidence" value="ECO:0007669"/>
    <property type="project" value="InterPro"/>
</dbReference>
<feature type="active site" description="Proton donor" evidence="8">
    <location>
        <position position="12"/>
    </location>
</feature>
<feature type="active site" description="Nucleophile" evidence="8">
    <location>
        <position position="10"/>
    </location>
</feature>
<keyword evidence="4 7" id="KW-0378">Hydrolase</keyword>
<dbReference type="InterPro" id="IPR004446">
    <property type="entry name" value="Heptose_bisP_phosphatase"/>
</dbReference>
<evidence type="ECO:0000256" key="7">
    <source>
        <dbReference type="PIRNR" id="PIRNR004682"/>
    </source>
</evidence>
<dbReference type="RefSeq" id="WP_097848856.1">
    <property type="nucleotide sequence ID" value="NZ_NUBH01000001.1"/>
</dbReference>
<feature type="binding site" evidence="10">
    <location>
        <position position="83"/>
    </location>
    <ligand>
        <name>Zn(2+)</name>
        <dbReference type="ChEBI" id="CHEBI:29105"/>
    </ligand>
</feature>
<dbReference type="NCBIfam" id="NF005264">
    <property type="entry name" value="PRK06769.1"/>
    <property type="match status" value="1"/>
</dbReference>
<keyword evidence="2 7" id="KW-0963">Cytoplasm</keyword>
<dbReference type="AlphaFoldDB" id="A0A2A8C3D6"/>
<dbReference type="PANTHER" id="PTHR42891:SF1">
    <property type="entry name" value="D-GLYCERO-BETA-D-MANNO-HEPTOSE-1,7-BISPHOSPHATE 7-PHOSPHATASE"/>
    <property type="match status" value="1"/>
</dbReference>
<dbReference type="EMBL" id="NUDP01000057">
    <property type="protein sequence ID" value="PEM68103.1"/>
    <property type="molecule type" value="Genomic_DNA"/>
</dbReference>
<evidence type="ECO:0000256" key="8">
    <source>
        <dbReference type="PIRSR" id="PIRSR004682-1"/>
    </source>
</evidence>
<name>A0A2A8C3D6_9BACI</name>
<dbReference type="PANTHER" id="PTHR42891">
    <property type="entry name" value="D-GLYCERO-BETA-D-MANNO-HEPTOSE-1,7-BISPHOSPHATE 7-PHOSPHATASE"/>
    <property type="match status" value="1"/>
</dbReference>
<dbReference type="NCBIfam" id="TIGR01662">
    <property type="entry name" value="HAD-SF-IIIA"/>
    <property type="match status" value="1"/>
</dbReference>
<evidence type="ECO:0000313" key="11">
    <source>
        <dbReference type="EMBL" id="PEM68103.1"/>
    </source>
</evidence>
<feature type="site" description="Contributes to substrate recognition" evidence="9">
    <location>
        <position position="92"/>
    </location>
</feature>
<dbReference type="InterPro" id="IPR006543">
    <property type="entry name" value="Histidinol-phos"/>
</dbReference>
<feature type="binding site" evidence="10">
    <location>
        <position position="89"/>
    </location>
    <ligand>
        <name>Zn(2+)</name>
        <dbReference type="ChEBI" id="CHEBI:29105"/>
    </ligand>
</feature>